<dbReference type="Pfam" id="PF13646">
    <property type="entry name" value="HEAT_2"/>
    <property type="match status" value="2"/>
</dbReference>
<comment type="caution">
    <text evidence="3">The sequence shown here is derived from an EMBL/GenBank/DDBJ whole genome shotgun (WGS) entry which is preliminary data.</text>
</comment>
<dbReference type="SUPFAM" id="SSF48371">
    <property type="entry name" value="ARM repeat"/>
    <property type="match status" value="2"/>
</dbReference>
<evidence type="ECO:0000313" key="4">
    <source>
        <dbReference type="Proteomes" id="UP001204953"/>
    </source>
</evidence>
<proteinExistence type="predicted"/>
<dbReference type="InterPro" id="IPR011989">
    <property type="entry name" value="ARM-like"/>
</dbReference>
<dbReference type="InterPro" id="IPR004155">
    <property type="entry name" value="PBS_lyase_HEAT"/>
</dbReference>
<keyword evidence="1" id="KW-0042">Antenna complex</keyword>
<dbReference type="GO" id="GO:0030089">
    <property type="term" value="C:phycobilisome"/>
    <property type="evidence" value="ECO:0007669"/>
    <property type="project" value="UniProtKB-KW"/>
</dbReference>
<dbReference type="EMBL" id="JAMZMM010000446">
    <property type="protein sequence ID" value="MCP2731985.1"/>
    <property type="molecule type" value="Genomic_DNA"/>
</dbReference>
<dbReference type="Proteomes" id="UP001204953">
    <property type="component" value="Unassembled WGS sequence"/>
</dbReference>
<dbReference type="GO" id="GO:0016491">
    <property type="term" value="F:oxidoreductase activity"/>
    <property type="evidence" value="ECO:0007669"/>
    <property type="project" value="TreeGrafter"/>
</dbReference>
<reference evidence="3" key="1">
    <citation type="submission" date="2022-06" db="EMBL/GenBank/DDBJ databases">
        <title>New cyanobacteria of genus Symplocastrum in benthos of Lake Baikal.</title>
        <authorList>
            <person name="Sorokovikova E."/>
            <person name="Tikhonova I."/>
            <person name="Krasnopeev A."/>
            <person name="Evseev P."/>
            <person name="Gladkikh A."/>
            <person name="Belykh O."/>
        </authorList>
    </citation>
    <scope>NUCLEOTIDE SEQUENCE</scope>
    <source>
        <strain evidence="3">BBK-W-15</strain>
    </source>
</reference>
<dbReference type="InterPro" id="IPR016024">
    <property type="entry name" value="ARM-type_fold"/>
</dbReference>
<dbReference type="Gene3D" id="1.25.10.10">
    <property type="entry name" value="Leucine-rich Repeat Variant"/>
    <property type="match status" value="3"/>
</dbReference>
<dbReference type="PANTHER" id="PTHR12697:SF5">
    <property type="entry name" value="DEOXYHYPUSINE HYDROXYLASE"/>
    <property type="match status" value="1"/>
</dbReference>
<name>A0AAE3KPX6_9CYAN</name>
<dbReference type="SMART" id="SM00567">
    <property type="entry name" value="EZ_HEAT"/>
    <property type="match status" value="6"/>
</dbReference>
<keyword evidence="4" id="KW-1185">Reference proteome</keyword>
<feature type="non-terminal residue" evidence="3">
    <location>
        <position position="1"/>
    </location>
</feature>
<evidence type="ECO:0000313" key="3">
    <source>
        <dbReference type="EMBL" id="MCP2731985.1"/>
    </source>
</evidence>
<keyword evidence="2" id="KW-0605">Phycobilisome</keyword>
<accession>A0AAE3KPX6</accession>
<gene>
    <name evidence="3" type="ORF">NJ959_26490</name>
</gene>
<dbReference type="RefSeq" id="WP_254014715.1">
    <property type="nucleotide sequence ID" value="NZ_JAMZMM010000446.1"/>
</dbReference>
<dbReference type="AlphaFoldDB" id="A0AAE3KPX6"/>
<sequence length="422" mass="46025">EKVTNFSKNRLAENKDTSIFNILEQARTAARGRNWLLVTQCLQELPLDLNNKRSASSSASLGQADCDIILKLAVEVLAAGDFQERWEVAKIFPAIGETAIAPLVEILEDEEADLEFRWFACRILGQFPQATAVMSLVKLLEIEEDEDLTEMAAQSLANLGSSAILPLSNLLAKEESRLLAVKALSHIRHPDTIAPWLTVVNDPLPVIRATAIESLNSFHHPQITTVLLAALKDTATAVRKEAIIGLGLRVGEIPQNCNLVNHLKPLLYDLNGEVCRQAVVALGRVGTDAAADALFPILKSPLTPISLKIEIVRGLSWMETAKALDYLQEGLLWGSESICIEIISVLGRIESLSLKPKATQIIIDFLHSGQAVCQETLIKQAIALSLGQLGESTGIDSLQELAEDDQEGVRLHAIAALKKFSY</sequence>
<evidence type="ECO:0000256" key="2">
    <source>
        <dbReference type="ARBA" id="ARBA00022738"/>
    </source>
</evidence>
<dbReference type="PANTHER" id="PTHR12697">
    <property type="entry name" value="PBS LYASE HEAT-LIKE PROTEIN"/>
    <property type="match status" value="1"/>
</dbReference>
<protein>
    <submittedName>
        <fullName evidence="3">HEAT repeat domain-containing protein</fullName>
    </submittedName>
</protein>
<evidence type="ECO:0000256" key="1">
    <source>
        <dbReference type="ARBA" id="ARBA00022549"/>
    </source>
</evidence>
<organism evidence="3 4">
    <name type="scientific">Limnofasciculus baicalensis BBK-W-15</name>
    <dbReference type="NCBI Taxonomy" id="2699891"/>
    <lineage>
        <taxon>Bacteria</taxon>
        <taxon>Bacillati</taxon>
        <taxon>Cyanobacteriota</taxon>
        <taxon>Cyanophyceae</taxon>
        <taxon>Coleofasciculales</taxon>
        <taxon>Coleofasciculaceae</taxon>
        <taxon>Limnofasciculus</taxon>
        <taxon>Limnofasciculus baicalensis</taxon>
    </lineage>
</organism>